<evidence type="ECO:0000313" key="2">
    <source>
        <dbReference type="Proteomes" id="UP000236641"/>
    </source>
</evidence>
<name>A0A2K1DWN8_9FLAO</name>
<sequence length="151" mass="17039">MFVFFLFEHTVIGLLLPQNHLLMNKLFSILLLTIFTISVTSCSTDQDDNLLDYTSSVVGVWEQEGFMDNVGNRLVFANDRSGLKIIRTSDDEGVASSIHDCLWDFDGSVLTVYEENEVTGIYSINAEGLLISNDMDELPYTKISNTTLDYY</sequence>
<gene>
    <name evidence="1" type="ORF">C1T31_11660</name>
</gene>
<protein>
    <recommendedName>
        <fullName evidence="3">Lipocalin-like domain-containing protein</fullName>
    </recommendedName>
</protein>
<comment type="caution">
    <text evidence="1">The sequence shown here is derived from an EMBL/GenBank/DDBJ whole genome shotgun (WGS) entry which is preliminary data.</text>
</comment>
<organism evidence="1 2">
    <name type="scientific">Hanstruepera neustonica</name>
    <dbReference type="NCBI Taxonomy" id="1445657"/>
    <lineage>
        <taxon>Bacteria</taxon>
        <taxon>Pseudomonadati</taxon>
        <taxon>Bacteroidota</taxon>
        <taxon>Flavobacteriia</taxon>
        <taxon>Flavobacteriales</taxon>
        <taxon>Flavobacteriaceae</taxon>
        <taxon>Hanstruepera</taxon>
    </lineage>
</organism>
<dbReference type="Proteomes" id="UP000236641">
    <property type="component" value="Unassembled WGS sequence"/>
</dbReference>
<accession>A0A2K1DWN8</accession>
<dbReference type="AlphaFoldDB" id="A0A2K1DWN8"/>
<reference evidence="1 2" key="1">
    <citation type="submission" date="2018-01" db="EMBL/GenBank/DDBJ databases">
        <title>The draft genome of Hanstruepera neustonica JCM19743.</title>
        <authorList>
            <person name="He R.-H."/>
            <person name="Du Z.-J."/>
        </authorList>
    </citation>
    <scope>NUCLEOTIDE SEQUENCE [LARGE SCALE GENOMIC DNA]</scope>
    <source>
        <strain evidence="1 2">JCM19743</strain>
    </source>
</reference>
<proteinExistence type="predicted"/>
<keyword evidence="2" id="KW-1185">Reference proteome</keyword>
<evidence type="ECO:0000313" key="1">
    <source>
        <dbReference type="EMBL" id="PNQ72442.1"/>
    </source>
</evidence>
<dbReference type="EMBL" id="POWF01000008">
    <property type="protein sequence ID" value="PNQ72442.1"/>
    <property type="molecule type" value="Genomic_DNA"/>
</dbReference>
<evidence type="ECO:0008006" key="3">
    <source>
        <dbReference type="Google" id="ProtNLM"/>
    </source>
</evidence>